<evidence type="ECO:0000313" key="2">
    <source>
        <dbReference type="EMBL" id="TKT91761.1"/>
    </source>
</evidence>
<evidence type="ECO:0000256" key="1">
    <source>
        <dbReference type="SAM" id="SignalP"/>
    </source>
</evidence>
<organism evidence="2 3">
    <name type="scientific">Dyadobacter frigoris</name>
    <dbReference type="NCBI Taxonomy" id="2576211"/>
    <lineage>
        <taxon>Bacteria</taxon>
        <taxon>Pseudomonadati</taxon>
        <taxon>Bacteroidota</taxon>
        <taxon>Cytophagia</taxon>
        <taxon>Cytophagales</taxon>
        <taxon>Spirosomataceae</taxon>
        <taxon>Dyadobacter</taxon>
    </lineage>
</organism>
<accession>A0A4U6D690</accession>
<comment type="caution">
    <text evidence="2">The sequence shown here is derived from an EMBL/GenBank/DDBJ whole genome shotgun (WGS) entry which is preliminary data.</text>
</comment>
<keyword evidence="1" id="KW-0732">Signal</keyword>
<gene>
    <name evidence="2" type="ORF">FDK13_11415</name>
</gene>
<dbReference type="EMBL" id="SZVO01000005">
    <property type="protein sequence ID" value="TKT91761.1"/>
    <property type="molecule type" value="Genomic_DNA"/>
</dbReference>
<dbReference type="PROSITE" id="PS51257">
    <property type="entry name" value="PROKAR_LIPOPROTEIN"/>
    <property type="match status" value="1"/>
</dbReference>
<keyword evidence="3" id="KW-1185">Reference proteome</keyword>
<dbReference type="Pfam" id="PF14054">
    <property type="entry name" value="DUF4249"/>
    <property type="match status" value="1"/>
</dbReference>
<dbReference type="InterPro" id="IPR025345">
    <property type="entry name" value="DUF4249"/>
</dbReference>
<dbReference type="RefSeq" id="WP_137340131.1">
    <property type="nucleotide sequence ID" value="NZ_BSQH01000016.1"/>
</dbReference>
<feature type="signal peptide" evidence="1">
    <location>
        <begin position="1"/>
        <end position="17"/>
    </location>
</feature>
<proteinExistence type="predicted"/>
<dbReference type="Proteomes" id="UP000304900">
    <property type="component" value="Unassembled WGS sequence"/>
</dbReference>
<evidence type="ECO:0000313" key="3">
    <source>
        <dbReference type="Proteomes" id="UP000304900"/>
    </source>
</evidence>
<name>A0A4U6D690_9BACT</name>
<reference evidence="2 3" key="1">
    <citation type="submission" date="2019-05" db="EMBL/GenBank/DDBJ databases">
        <title>Dyadobacter AR-3-8 sp. nov., isolated from arctic soil.</title>
        <authorList>
            <person name="Chaudhary D.K."/>
        </authorList>
    </citation>
    <scope>NUCLEOTIDE SEQUENCE [LARGE SCALE GENOMIC DNA]</scope>
    <source>
        <strain evidence="2 3">AR-3-8</strain>
    </source>
</reference>
<protein>
    <submittedName>
        <fullName evidence="2">DUF4249 domain-containing protein</fullName>
    </submittedName>
</protein>
<dbReference type="OrthoDB" id="1115009at2"/>
<feature type="chain" id="PRO_5020576061" evidence="1">
    <location>
        <begin position="18"/>
        <end position="318"/>
    </location>
</feature>
<dbReference type="AlphaFoldDB" id="A0A4U6D690"/>
<sequence>MKINIFIFLIVITALFSCDTLVTDVSPDDVPGIGSKLVVQSFISPQAARIYVVVTESIPLFGESNSENSVIKNAIVKISGGGKEVILPYDSTSQLYSIEKASFPIVAAQTYKLSVSDPTRSVDATCTVPANQVTIKSYVIDTAYITRRSGRPDTALTVNAVWQDIAGEANFYRVRANMDVEYSILEGTSPDNFQEKRVRNRFSFNWNDDSGRSEFQSDVNLDGTAFTSPLGRSFLPTTLLYTSADGTKYYAKQKPRLVAVVIEVNNTEKSYYDYHKSLKLADQSDNPFSEPSLVYNNINGGLGCFAAYNNKQIIYRPK</sequence>